<evidence type="ECO:0000313" key="10">
    <source>
        <dbReference type="Proteomes" id="UP000373269"/>
    </source>
</evidence>
<dbReference type="PANTHER" id="PTHR21581:SF26">
    <property type="entry name" value="D-ALANYL-D-ALANINE ENDOPEPTIDASE"/>
    <property type="match status" value="1"/>
</dbReference>
<evidence type="ECO:0000256" key="5">
    <source>
        <dbReference type="ARBA" id="ARBA00022984"/>
    </source>
</evidence>
<keyword evidence="2" id="KW-0732">Signal</keyword>
<dbReference type="InterPro" id="IPR001967">
    <property type="entry name" value="Peptidase_S11_N"/>
</dbReference>
<evidence type="ECO:0000256" key="3">
    <source>
        <dbReference type="ARBA" id="ARBA00022801"/>
    </source>
</evidence>
<feature type="domain" description="Peptidase S11 D-alanyl-D-alanine carboxypeptidase A N-terminal" evidence="8">
    <location>
        <begin position="54"/>
        <end position="287"/>
    </location>
</feature>
<dbReference type="PRINTS" id="PR00725">
    <property type="entry name" value="DADACBPTASE1"/>
</dbReference>
<dbReference type="PANTHER" id="PTHR21581">
    <property type="entry name" value="D-ALANYL-D-ALANINE CARBOXYPEPTIDASE"/>
    <property type="match status" value="1"/>
</dbReference>
<dbReference type="Gene3D" id="3.40.710.10">
    <property type="entry name" value="DD-peptidase/beta-lactamase superfamily"/>
    <property type="match status" value="1"/>
</dbReference>
<evidence type="ECO:0000256" key="6">
    <source>
        <dbReference type="ARBA" id="ARBA00023316"/>
    </source>
</evidence>
<protein>
    <submittedName>
        <fullName evidence="9">D-alanyl-D-alanine carboxypeptidase</fullName>
    </submittedName>
</protein>
<dbReference type="EMBL" id="CP045835">
    <property type="protein sequence ID" value="QGG51638.1"/>
    <property type="molecule type" value="Genomic_DNA"/>
</dbReference>
<gene>
    <name evidence="9" type="ORF">GDS87_12060</name>
</gene>
<dbReference type="Proteomes" id="UP000373269">
    <property type="component" value="Chromosome"/>
</dbReference>
<keyword evidence="9" id="KW-0121">Carboxypeptidase</keyword>
<keyword evidence="4" id="KW-0133">Cell shape</keyword>
<evidence type="ECO:0000256" key="4">
    <source>
        <dbReference type="ARBA" id="ARBA00022960"/>
    </source>
</evidence>
<keyword evidence="9" id="KW-0645">Protease</keyword>
<organism evidence="9 10">
    <name type="scientific">Lysinibacillus pakistanensis</name>
    <dbReference type="NCBI Taxonomy" id="759811"/>
    <lineage>
        <taxon>Bacteria</taxon>
        <taxon>Bacillati</taxon>
        <taxon>Bacillota</taxon>
        <taxon>Bacilli</taxon>
        <taxon>Bacillales</taxon>
        <taxon>Bacillaceae</taxon>
        <taxon>Lysinibacillus</taxon>
    </lineage>
</organism>
<name>A0ABX6DF77_9BACI</name>
<dbReference type="InterPro" id="IPR018044">
    <property type="entry name" value="Peptidase_S11"/>
</dbReference>
<comment type="similarity">
    <text evidence="1 7">Belongs to the peptidase S11 family.</text>
</comment>
<accession>A0ABX6DF77</accession>
<evidence type="ECO:0000259" key="8">
    <source>
        <dbReference type="Pfam" id="PF00768"/>
    </source>
</evidence>
<dbReference type="Pfam" id="PF00768">
    <property type="entry name" value="Peptidase_S11"/>
    <property type="match status" value="1"/>
</dbReference>
<evidence type="ECO:0000256" key="2">
    <source>
        <dbReference type="ARBA" id="ARBA00022729"/>
    </source>
</evidence>
<dbReference type="InterPro" id="IPR012338">
    <property type="entry name" value="Beta-lactam/transpept-like"/>
</dbReference>
<reference evidence="9 10" key="1">
    <citation type="submission" date="2019-11" db="EMBL/GenBank/DDBJ databases">
        <title>Whole Genome Sequencing and Comparative Genomic Analyses of Lysinibacillus pakistanensis LZH-9, a Halotolerant Strain with Excellent COD Removal Capability.</title>
        <authorList>
            <person name="Zhou H."/>
        </authorList>
    </citation>
    <scope>NUCLEOTIDE SEQUENCE [LARGE SCALE GENOMIC DNA]</scope>
    <source>
        <strain evidence="9 10">LZH-9</strain>
    </source>
</reference>
<dbReference type="SUPFAM" id="SSF56601">
    <property type="entry name" value="beta-lactamase/transpeptidase-like"/>
    <property type="match status" value="1"/>
</dbReference>
<keyword evidence="10" id="KW-1185">Reference proteome</keyword>
<keyword evidence="3" id="KW-0378">Hydrolase</keyword>
<evidence type="ECO:0000256" key="1">
    <source>
        <dbReference type="ARBA" id="ARBA00007164"/>
    </source>
</evidence>
<proteinExistence type="inferred from homology"/>
<evidence type="ECO:0000256" key="7">
    <source>
        <dbReference type="RuleBase" id="RU004016"/>
    </source>
</evidence>
<keyword evidence="5" id="KW-0573">Peptidoglycan synthesis</keyword>
<sequence length="308" mass="34206">MLKRKGFFSVFLILLLVFIYFVVVKDNPLQPNLDPFKSLQLEIPQKSDDMFNLDLYSSNAILVSLENHTILLDKNSEEIIYPASLTKLMTVLVALENIPDLKEKIILKNRIFTNLYEENASMAGFLPNEEVTAEDLLYGAMLPSGAEASIGLAESIAGSESGFVQLMNEKAHQLGMTNSHFMNATGLHHPDHYTTVKDLSILLQSALTNPIFREIYTAERYSIKSTNRHPEGITLTSRLFNFLNTNEVTKGAIIGGKTGYTEQAGLCLASLASINGEEYLLVTVGAEGDPRSEQFNITDALAVYQKLY</sequence>
<evidence type="ECO:0000313" key="9">
    <source>
        <dbReference type="EMBL" id="QGG51638.1"/>
    </source>
</evidence>
<keyword evidence="6" id="KW-0961">Cell wall biogenesis/degradation</keyword>
<dbReference type="GO" id="GO:0004180">
    <property type="term" value="F:carboxypeptidase activity"/>
    <property type="evidence" value="ECO:0007669"/>
    <property type="project" value="UniProtKB-KW"/>
</dbReference>